<dbReference type="Proteomes" id="UP000346198">
    <property type="component" value="Unassembled WGS sequence"/>
</dbReference>
<dbReference type="AlphaFoldDB" id="A0A6C2USN0"/>
<dbReference type="InterPro" id="IPR039104">
    <property type="entry name" value="6PGL"/>
</dbReference>
<dbReference type="PANTHER" id="PTHR11054">
    <property type="entry name" value="6-PHOSPHOGLUCONOLACTONASE"/>
    <property type="match status" value="1"/>
</dbReference>
<dbReference type="Pfam" id="PF01182">
    <property type="entry name" value="Glucosamine_iso"/>
    <property type="match status" value="1"/>
</dbReference>
<evidence type="ECO:0000313" key="2">
    <source>
        <dbReference type="EMBL" id="VGO23325.1"/>
    </source>
</evidence>
<evidence type="ECO:0000313" key="3">
    <source>
        <dbReference type="Proteomes" id="UP000346198"/>
    </source>
</evidence>
<dbReference type="EMBL" id="CAAHFH010000003">
    <property type="protein sequence ID" value="VGO23325.1"/>
    <property type="molecule type" value="Genomic_DNA"/>
</dbReference>
<reference evidence="2 3" key="1">
    <citation type="submission" date="2019-04" db="EMBL/GenBank/DDBJ databases">
        <authorList>
            <person name="Van Vliet M D."/>
        </authorList>
    </citation>
    <scope>NUCLEOTIDE SEQUENCE [LARGE SCALE GENOMIC DNA]</scope>
    <source>
        <strain evidence="2 3">F21</strain>
    </source>
</reference>
<feature type="domain" description="Glucosamine/galactosamine-6-phosphate isomerase" evidence="1">
    <location>
        <begin position="14"/>
        <end position="201"/>
    </location>
</feature>
<name>A0A6C2USN0_9BACT</name>
<dbReference type="InterPro" id="IPR006148">
    <property type="entry name" value="Glc/Gal-6P_isomerase"/>
</dbReference>
<accession>A0A6C2USN0</accession>
<evidence type="ECO:0000259" key="1">
    <source>
        <dbReference type="Pfam" id="PF01182"/>
    </source>
</evidence>
<dbReference type="SUPFAM" id="SSF100950">
    <property type="entry name" value="NagB/RpiA/CoA transferase-like"/>
    <property type="match status" value="1"/>
</dbReference>
<gene>
    <name evidence="2" type="primary">pgl_3</name>
    <name evidence="2" type="ORF">SCARR_05432</name>
</gene>
<organism evidence="2 3">
    <name type="scientific">Pontiella sulfatireligans</name>
    <dbReference type="NCBI Taxonomy" id="2750658"/>
    <lineage>
        <taxon>Bacteria</taxon>
        <taxon>Pseudomonadati</taxon>
        <taxon>Kiritimatiellota</taxon>
        <taxon>Kiritimatiellia</taxon>
        <taxon>Kiritimatiellales</taxon>
        <taxon>Pontiellaceae</taxon>
        <taxon>Pontiella</taxon>
    </lineage>
</organism>
<dbReference type="GO" id="GO:0005975">
    <property type="term" value="P:carbohydrate metabolic process"/>
    <property type="evidence" value="ECO:0007669"/>
    <property type="project" value="InterPro"/>
</dbReference>
<keyword evidence="3" id="KW-1185">Reference proteome</keyword>
<dbReference type="Gene3D" id="3.40.50.1360">
    <property type="match status" value="1"/>
</dbReference>
<sequence>MITLHRFNSIETLTLQMLELLRQTLSTPGNLMLSGGSTPYAVYNRLAAAPCPVHPNRRLFLSDDRMEPADSPNNNAHNLDPMLKALACEDRFIRIDTSLPIEQAARQFEACLQPMETGDLGFLGMGADGHTAGLFTPEQARMDTGPLTLYTNRPDGMQGISATPAFFKRIEKIVLLVTGESKRSIINTLLSRPDSIPAGIALGKHPCVELWTDLESA</sequence>
<proteinExistence type="predicted"/>
<protein>
    <submittedName>
        <fullName evidence="2">6-phosphogluconolactonase</fullName>
    </submittedName>
</protein>
<dbReference type="InterPro" id="IPR037171">
    <property type="entry name" value="NagB/RpiA_transferase-like"/>
</dbReference>
<dbReference type="PANTHER" id="PTHR11054:SF0">
    <property type="entry name" value="6-PHOSPHOGLUCONOLACTONASE"/>
    <property type="match status" value="1"/>
</dbReference>